<geneLocation type="plasmid" evidence="3">
    <name>pts417</name>
</geneLocation>
<sequence length="295" mass="32195">MPRLLLLAAVALITAALLRLLWKRVRNHGWAPRFGATRPSSVAGLLLFLVPLPLPVAAAVSLARGQLAPFLGNAIAYALFLGGALLVRRGLLRAGGLAGGQWPVKTLGSALIGLATGTTAWLGVGHPPAIAAAFALVALLGCYLTYGFDLHTGRDLHTGIGEQALTMLAQAERALAAIEQASRDIRQPELGTRLRRIIALARAILDRLEEDPRELRRARKFLNIYLDGVQNVVEDYAKTHNRISAPELDERFRHALITVEDVFREQQQTLLESDVEQLDVKIEVLTQQLKREGII</sequence>
<evidence type="ECO:0000313" key="3">
    <source>
        <dbReference type="Proteomes" id="UP000232638"/>
    </source>
</evidence>
<feature type="transmembrane region" description="Helical" evidence="1">
    <location>
        <begin position="6"/>
        <end position="22"/>
    </location>
</feature>
<feature type="transmembrane region" description="Helical" evidence="1">
    <location>
        <begin position="68"/>
        <end position="87"/>
    </location>
</feature>
<keyword evidence="1" id="KW-1133">Transmembrane helix</keyword>
<keyword evidence="1" id="KW-0472">Membrane</keyword>
<dbReference type="Proteomes" id="UP000232638">
    <property type="component" value="Plasmid pTs417"/>
</dbReference>
<evidence type="ECO:0000313" key="2">
    <source>
        <dbReference type="EMBL" id="AUB85015.1"/>
    </source>
</evidence>
<dbReference type="InterPro" id="IPR018770">
    <property type="entry name" value="ChloroindolylP_hydrolase"/>
</dbReference>
<evidence type="ECO:0008006" key="4">
    <source>
        <dbReference type="Google" id="ProtNLM"/>
    </source>
</evidence>
<dbReference type="OrthoDB" id="6195606at2"/>
<dbReference type="AlphaFoldDB" id="A0A2K8UHI7"/>
<dbReference type="Pfam" id="PF10112">
    <property type="entry name" value="Halogen_Hydrol"/>
    <property type="match status" value="1"/>
</dbReference>
<feature type="transmembrane region" description="Helical" evidence="1">
    <location>
        <begin position="130"/>
        <end position="148"/>
    </location>
</feature>
<dbReference type="EMBL" id="CP020371">
    <property type="protein sequence ID" value="AUB85015.1"/>
    <property type="molecule type" value="Genomic_DNA"/>
</dbReference>
<organism evidence="2 3">
    <name type="scientific">Candidatus Thiodictyon syntrophicum</name>
    <dbReference type="NCBI Taxonomy" id="1166950"/>
    <lineage>
        <taxon>Bacteria</taxon>
        <taxon>Pseudomonadati</taxon>
        <taxon>Pseudomonadota</taxon>
        <taxon>Gammaproteobacteria</taxon>
        <taxon>Chromatiales</taxon>
        <taxon>Chromatiaceae</taxon>
        <taxon>Thiodictyon</taxon>
    </lineage>
</organism>
<accession>A0A2K8UHI7</accession>
<reference evidence="2 3" key="1">
    <citation type="submission" date="2017-03" db="EMBL/GenBank/DDBJ databases">
        <title>Complete genome sequence of Candidatus 'Thiodictyon syntrophicum' sp. nov. strain Cad16T, a photolithoautotroph purple sulfur bacterium isolated from an alpine meromictic lake.</title>
        <authorList>
            <person name="Luedin S.M."/>
            <person name="Pothier J.F."/>
            <person name="Danza F."/>
            <person name="Storelli N."/>
            <person name="Wittwer M."/>
            <person name="Tonolla M."/>
        </authorList>
    </citation>
    <scope>NUCLEOTIDE SEQUENCE [LARGE SCALE GENOMIC DNA]</scope>
    <source>
        <strain evidence="2 3">Cad16T</strain>
        <plasmid evidence="3">Plasmid pts417</plasmid>
    </source>
</reference>
<name>A0A2K8UHI7_9GAMM</name>
<dbReference type="KEGG" id="tsy:THSYN_29175"/>
<keyword evidence="2" id="KW-0614">Plasmid</keyword>
<proteinExistence type="predicted"/>
<feature type="transmembrane region" description="Helical" evidence="1">
    <location>
        <begin position="42"/>
        <end position="62"/>
    </location>
</feature>
<dbReference type="RefSeq" id="WP_100922671.1">
    <property type="nucleotide sequence ID" value="NZ_CP020371.1"/>
</dbReference>
<protein>
    <recommendedName>
        <fullName evidence="4">5-bromo-4-chloroindolyl phosphate hydrolase</fullName>
    </recommendedName>
</protein>
<gene>
    <name evidence="2" type="ORF">THSYN_29175</name>
</gene>
<evidence type="ECO:0000256" key="1">
    <source>
        <dbReference type="SAM" id="Phobius"/>
    </source>
</evidence>
<feature type="transmembrane region" description="Helical" evidence="1">
    <location>
        <begin position="107"/>
        <end position="124"/>
    </location>
</feature>
<keyword evidence="3" id="KW-1185">Reference proteome</keyword>
<keyword evidence="1" id="KW-0812">Transmembrane</keyword>